<dbReference type="InParanoid" id="A0A1C7MU57"/>
<dbReference type="PANTHER" id="PTHR37984:SF5">
    <property type="entry name" value="PROTEIN NYNRIN-LIKE"/>
    <property type="match status" value="1"/>
</dbReference>
<dbReference type="InterPro" id="IPR041588">
    <property type="entry name" value="Integrase_H2C2"/>
</dbReference>
<dbReference type="Pfam" id="PF00665">
    <property type="entry name" value="rve"/>
    <property type="match status" value="1"/>
</dbReference>
<dbReference type="GO" id="GO:0003676">
    <property type="term" value="F:nucleic acid binding"/>
    <property type="evidence" value="ECO:0007669"/>
    <property type="project" value="InterPro"/>
</dbReference>
<gene>
    <name evidence="2" type="ORF">A0J61_11654</name>
</gene>
<protein>
    <recommendedName>
        <fullName evidence="1">Integrase catalytic domain-containing protein</fullName>
    </recommendedName>
</protein>
<name>A0A1C7MU57_9FUNG</name>
<dbReference type="SUPFAM" id="SSF53098">
    <property type="entry name" value="Ribonuclease H-like"/>
    <property type="match status" value="1"/>
</dbReference>
<dbReference type="EMBL" id="LUGH01002305">
    <property type="protein sequence ID" value="OBZ80297.1"/>
    <property type="molecule type" value="Genomic_DNA"/>
</dbReference>
<sequence length="376" mass="44293">MEETTITSLKNYLTTMEYPPTTTKKEEAYLKKNSYKFIVHNGILYRFNPEVNSGLKKVLSPKEAKEAIIMYHHHPLGEHFAYSNTLHKISQKYYWDNMSRSIMEFIKECPQCQLQGNKIKSERLHLIPVSSPAKPFDRVSIDVKHVSTSRIGSRYIIVGIDYLTKYVEARALQFQPTSDIALFIYEDIICRHGCPRYIHTDNGKPMISDLINHVCRQYNIIQKTIPPYNSQSQGLVERFNRVIDQKDWDMHLQATLFAYRTIKQESTKYSPFYMMYGYEPSTPFDNNHRLYNLKEASFEFELTIRTSQQILYLTRIREQAIKNIEISQKNQIKKIDKTLLETTRTLKPPFKLGDCVLLYKDYRSTSWSGKIETTWE</sequence>
<dbReference type="OrthoDB" id="5592268at2759"/>
<dbReference type="AlphaFoldDB" id="A0A1C7MU57"/>
<comment type="caution">
    <text evidence="2">The sequence shown here is derived from an EMBL/GenBank/DDBJ whole genome shotgun (WGS) entry which is preliminary data.</text>
</comment>
<dbReference type="FunFam" id="1.10.340.70:FF:000001">
    <property type="entry name" value="Retrovirus-related Pol polyprotein from transposon gypsy-like Protein"/>
    <property type="match status" value="1"/>
</dbReference>
<dbReference type="Proteomes" id="UP000093000">
    <property type="component" value="Unassembled WGS sequence"/>
</dbReference>
<dbReference type="PROSITE" id="PS50994">
    <property type="entry name" value="INTEGRASE"/>
    <property type="match status" value="1"/>
</dbReference>
<feature type="non-terminal residue" evidence="2">
    <location>
        <position position="376"/>
    </location>
</feature>
<dbReference type="InterPro" id="IPR001584">
    <property type="entry name" value="Integrase_cat-core"/>
</dbReference>
<accession>A0A1C7MU57</accession>
<reference evidence="2 3" key="1">
    <citation type="submission" date="2016-03" db="EMBL/GenBank/DDBJ databases">
        <title>Choanephora cucurbitarum.</title>
        <authorList>
            <person name="Min B."/>
            <person name="Park H."/>
            <person name="Park J.-H."/>
            <person name="Shin H.-D."/>
            <person name="Choi I.-G."/>
        </authorList>
    </citation>
    <scope>NUCLEOTIDE SEQUENCE [LARGE SCALE GENOMIC DNA]</scope>
    <source>
        <strain evidence="2 3">KUS-F28377</strain>
    </source>
</reference>
<dbReference type="InterPro" id="IPR012337">
    <property type="entry name" value="RNaseH-like_sf"/>
</dbReference>
<dbReference type="GO" id="GO:0005634">
    <property type="term" value="C:nucleus"/>
    <property type="evidence" value="ECO:0007669"/>
    <property type="project" value="UniProtKB-ARBA"/>
</dbReference>
<keyword evidence="3" id="KW-1185">Reference proteome</keyword>
<dbReference type="Gene3D" id="1.10.340.70">
    <property type="match status" value="1"/>
</dbReference>
<dbReference type="PANTHER" id="PTHR37984">
    <property type="entry name" value="PROTEIN CBG26694"/>
    <property type="match status" value="1"/>
</dbReference>
<dbReference type="GO" id="GO:0015074">
    <property type="term" value="P:DNA integration"/>
    <property type="evidence" value="ECO:0007669"/>
    <property type="project" value="InterPro"/>
</dbReference>
<proteinExistence type="predicted"/>
<organism evidence="2 3">
    <name type="scientific">Choanephora cucurbitarum</name>
    <dbReference type="NCBI Taxonomy" id="101091"/>
    <lineage>
        <taxon>Eukaryota</taxon>
        <taxon>Fungi</taxon>
        <taxon>Fungi incertae sedis</taxon>
        <taxon>Mucoromycota</taxon>
        <taxon>Mucoromycotina</taxon>
        <taxon>Mucoromycetes</taxon>
        <taxon>Mucorales</taxon>
        <taxon>Mucorineae</taxon>
        <taxon>Choanephoraceae</taxon>
        <taxon>Choanephoroideae</taxon>
        <taxon>Choanephora</taxon>
    </lineage>
</organism>
<dbReference type="STRING" id="101091.A0A1C7MU57"/>
<dbReference type="InterPro" id="IPR036397">
    <property type="entry name" value="RNaseH_sf"/>
</dbReference>
<evidence type="ECO:0000313" key="3">
    <source>
        <dbReference type="Proteomes" id="UP000093000"/>
    </source>
</evidence>
<feature type="domain" description="Integrase catalytic" evidence="1">
    <location>
        <begin position="131"/>
        <end position="303"/>
    </location>
</feature>
<evidence type="ECO:0000259" key="1">
    <source>
        <dbReference type="PROSITE" id="PS50994"/>
    </source>
</evidence>
<dbReference type="Gene3D" id="3.30.420.10">
    <property type="entry name" value="Ribonuclease H-like superfamily/Ribonuclease H"/>
    <property type="match status" value="1"/>
</dbReference>
<dbReference type="Pfam" id="PF17921">
    <property type="entry name" value="Integrase_H2C2"/>
    <property type="match status" value="1"/>
</dbReference>
<dbReference type="InterPro" id="IPR050951">
    <property type="entry name" value="Retrovirus_Pol_polyprotein"/>
</dbReference>
<evidence type="ECO:0000313" key="2">
    <source>
        <dbReference type="EMBL" id="OBZ80297.1"/>
    </source>
</evidence>